<evidence type="ECO:0000259" key="1">
    <source>
        <dbReference type="Pfam" id="PF14309"/>
    </source>
</evidence>
<dbReference type="InterPro" id="IPR025486">
    <property type="entry name" value="DUF4378"/>
</dbReference>
<dbReference type="EMBL" id="BQKI01000009">
    <property type="protein sequence ID" value="GJN02089.1"/>
    <property type="molecule type" value="Genomic_DNA"/>
</dbReference>
<organism evidence="2 3">
    <name type="scientific">Eleusine coracana subsp. coracana</name>
    <dbReference type="NCBI Taxonomy" id="191504"/>
    <lineage>
        <taxon>Eukaryota</taxon>
        <taxon>Viridiplantae</taxon>
        <taxon>Streptophyta</taxon>
        <taxon>Embryophyta</taxon>
        <taxon>Tracheophyta</taxon>
        <taxon>Spermatophyta</taxon>
        <taxon>Magnoliopsida</taxon>
        <taxon>Liliopsida</taxon>
        <taxon>Poales</taxon>
        <taxon>Poaceae</taxon>
        <taxon>PACMAD clade</taxon>
        <taxon>Chloridoideae</taxon>
        <taxon>Cynodonteae</taxon>
        <taxon>Eleusininae</taxon>
        <taxon>Eleusine</taxon>
    </lineage>
</organism>
<comment type="caution">
    <text evidence="2">The sequence shown here is derived from an EMBL/GenBank/DDBJ whole genome shotgun (WGS) entry which is preliminary data.</text>
</comment>
<keyword evidence="3" id="KW-1185">Reference proteome</keyword>
<accession>A0AAV5CVH9</accession>
<proteinExistence type="predicted"/>
<sequence length="421" mass="47143">MFSSAMAKKSYKQHCKSEKVQVGCMSGLMRMLDFRRHPKLISDGRGSAKLECEGYDGETELQGMTCSLDQSVTSPKLERRLRLAVSDNVKDNQLNSMSSIFHKAEADPSKQLPVAKVNTMHDIVENLPLCAEIETLGERVEGSQDQCSSEEPQSMNVLPEVPLCSPDDPIDEQENHSLSEVVQSVKPSVLSCLCSLENTNDREEKLSPQSVLDSVVGDITSPTHKSRKQDELSKPTPRVLFKELDTTSASPALWNVPQVDILDDKGARVSFIKVVLEASGLLSEEISQRWYTEESLLHVSVLAEVGNLYCLTDDAVLLFDCVEEVLLKIRDNFFGVGPWFAFLKYNVRPTPVGRNLVHEVTKSIDAIVSNELPNTLDQVIMKDLEIESWMDLRHDAEGVAIELWDGLFDDLLEEMVFDLWL</sequence>
<evidence type="ECO:0000313" key="2">
    <source>
        <dbReference type="EMBL" id="GJN02089.1"/>
    </source>
</evidence>
<dbReference type="PANTHER" id="PTHR47857">
    <property type="entry name" value="EXPRESSED PROTEIN-RELATED"/>
    <property type="match status" value="1"/>
</dbReference>
<protein>
    <recommendedName>
        <fullName evidence="1">DUF4378 domain-containing protein</fullName>
    </recommendedName>
</protein>
<dbReference type="AlphaFoldDB" id="A0AAV5CVH9"/>
<reference evidence="2" key="2">
    <citation type="submission" date="2021-12" db="EMBL/GenBank/DDBJ databases">
        <title>Resequencing data analysis of finger millet.</title>
        <authorList>
            <person name="Hatakeyama M."/>
            <person name="Aluri S."/>
            <person name="Balachadran M.T."/>
            <person name="Sivarajan S.R."/>
            <person name="Poveda L."/>
            <person name="Shimizu-Inatsugi R."/>
            <person name="Schlapbach R."/>
            <person name="Sreeman S.M."/>
            <person name="Shimizu K.K."/>
        </authorList>
    </citation>
    <scope>NUCLEOTIDE SEQUENCE</scope>
</reference>
<dbReference type="PANTHER" id="PTHR47857:SF1">
    <property type="entry name" value="OS04G0559200 PROTEIN"/>
    <property type="match status" value="1"/>
</dbReference>
<feature type="domain" description="DUF4378" evidence="1">
    <location>
        <begin position="269"/>
        <end position="414"/>
    </location>
</feature>
<gene>
    <name evidence="2" type="primary">ga19409</name>
    <name evidence="2" type="ORF">PR202_ga19409</name>
</gene>
<evidence type="ECO:0000313" key="3">
    <source>
        <dbReference type="Proteomes" id="UP001054889"/>
    </source>
</evidence>
<dbReference type="Proteomes" id="UP001054889">
    <property type="component" value="Unassembled WGS sequence"/>
</dbReference>
<name>A0AAV5CVH9_ELECO</name>
<dbReference type="Pfam" id="PF14309">
    <property type="entry name" value="DUF4378"/>
    <property type="match status" value="1"/>
</dbReference>
<reference evidence="2" key="1">
    <citation type="journal article" date="2018" name="DNA Res.">
        <title>Multiple hybrid de novo genome assembly of finger millet, an orphan allotetraploid crop.</title>
        <authorList>
            <person name="Hatakeyama M."/>
            <person name="Aluri S."/>
            <person name="Balachadran M.T."/>
            <person name="Sivarajan S.R."/>
            <person name="Patrignani A."/>
            <person name="Gruter S."/>
            <person name="Poveda L."/>
            <person name="Shimizu-Inatsugi R."/>
            <person name="Baeten J."/>
            <person name="Francoijs K.J."/>
            <person name="Nataraja K.N."/>
            <person name="Reddy Y.A.N."/>
            <person name="Phadnis S."/>
            <person name="Ravikumar R.L."/>
            <person name="Schlapbach R."/>
            <person name="Sreeman S.M."/>
            <person name="Shimizu K.K."/>
        </authorList>
    </citation>
    <scope>NUCLEOTIDE SEQUENCE</scope>
</reference>